<keyword evidence="5" id="KW-1185">Reference proteome</keyword>
<organism evidence="4 5">
    <name type="scientific">Pseudarcicella hirudinis</name>
    <dbReference type="NCBI Taxonomy" id="1079859"/>
    <lineage>
        <taxon>Bacteria</taxon>
        <taxon>Pseudomonadati</taxon>
        <taxon>Bacteroidota</taxon>
        <taxon>Cytophagia</taxon>
        <taxon>Cytophagales</taxon>
        <taxon>Flectobacillaceae</taxon>
        <taxon>Pseudarcicella</taxon>
    </lineage>
</organism>
<feature type="transmembrane region" description="Helical" evidence="1">
    <location>
        <begin position="527"/>
        <end position="547"/>
    </location>
</feature>
<evidence type="ECO:0000259" key="2">
    <source>
        <dbReference type="Pfam" id="PF09822"/>
    </source>
</evidence>
<dbReference type="OrthoDB" id="9777219at2"/>
<feature type="domain" description="DUF7088" evidence="3">
    <location>
        <begin position="33"/>
        <end position="145"/>
    </location>
</feature>
<keyword evidence="1" id="KW-0472">Membrane</keyword>
<gene>
    <name evidence="4" type="ORF">SAMN04515674_12332</name>
</gene>
<evidence type="ECO:0000256" key="1">
    <source>
        <dbReference type="SAM" id="Phobius"/>
    </source>
</evidence>
<evidence type="ECO:0000259" key="3">
    <source>
        <dbReference type="Pfam" id="PF23357"/>
    </source>
</evidence>
<dbReference type="InterPro" id="IPR055396">
    <property type="entry name" value="DUF7088"/>
</dbReference>
<keyword evidence="1" id="KW-1133">Transmembrane helix</keyword>
<accession>A0A1I5Z0M8</accession>
<dbReference type="EMBL" id="FOXH01000023">
    <property type="protein sequence ID" value="SFQ50036.1"/>
    <property type="molecule type" value="Genomic_DNA"/>
</dbReference>
<sequence length="555" mass="62582">MKNKLLTFLIVLLAIAGFNLLAKRFFFRIDLTEEKRYTISKATQNLLENLDDEVYVKVYLTGKSIPGGFKRLENAVQETLEEFQIHAGSKIKYRFVDLYDEVKDEKKRNKIFIELAQKGIPPTNVLDKENGHQVQTLIAPGALITYKDKEVAVLLLKGNKLASPQEILNQSYEGVEYQLASAIKQLTLQEKKKIGFFINYSHLPAVNQLSLIGSLKKFYELYPVDLRNSPTLDGLDAIFVLKPDTPFSDNDKYKIDQFIMNGGKALFFMNSVKIDTVAREGNLAQPLSVNLEDMLFKYGVRLNFNLIKDAQMCAAIPMDVGNFGNRNNIQMVPWVYFPLINTFGNSPIVRNLDAIYTKYVGSIDSVKAPGITKTPLLMTSAYTQVINAPATLSYDIAGKEINPAQYNAGSKTIAYLLEGSFQSLFLNRILSDDPRAKTFQHKGKSTKIIVCSDGNIPTNDFDIQKNTPLPVGFDKFSGNTFANKDFILNAIDYLLDENGVISARNKEVTLRPLDKALLQTDRTKWQIINLVIPIGLIILLGLIHNFIRKRKFEMS</sequence>
<reference evidence="4 5" key="1">
    <citation type="submission" date="2016-10" db="EMBL/GenBank/DDBJ databases">
        <authorList>
            <person name="de Groot N.N."/>
        </authorList>
    </citation>
    <scope>NUCLEOTIDE SEQUENCE [LARGE SCALE GENOMIC DNA]</scope>
    <source>
        <strain evidence="5">E92,LMG 26720,CCM 7988</strain>
    </source>
</reference>
<dbReference type="InterPro" id="IPR019196">
    <property type="entry name" value="ABC_transp_unknown"/>
</dbReference>
<dbReference type="NCBIfam" id="TIGR03521">
    <property type="entry name" value="GldG"/>
    <property type="match status" value="1"/>
</dbReference>
<dbReference type="Proteomes" id="UP000199306">
    <property type="component" value="Unassembled WGS sequence"/>
</dbReference>
<dbReference type="STRING" id="1079859.SAMN04515674_12332"/>
<dbReference type="Pfam" id="PF09822">
    <property type="entry name" value="ABC_transp_aux"/>
    <property type="match status" value="1"/>
</dbReference>
<evidence type="ECO:0000313" key="4">
    <source>
        <dbReference type="EMBL" id="SFQ50036.1"/>
    </source>
</evidence>
<keyword evidence="1" id="KW-0812">Transmembrane</keyword>
<feature type="domain" description="ABC-type uncharacterised transport system" evidence="2">
    <location>
        <begin position="191"/>
        <end position="490"/>
    </location>
</feature>
<evidence type="ECO:0000313" key="5">
    <source>
        <dbReference type="Proteomes" id="UP000199306"/>
    </source>
</evidence>
<proteinExistence type="predicted"/>
<dbReference type="AlphaFoldDB" id="A0A1I5Z0M8"/>
<protein>
    <submittedName>
        <fullName evidence="4">Gliding-associated putative ABC transporter substrate-binding component GldG</fullName>
    </submittedName>
</protein>
<dbReference type="Pfam" id="PF23357">
    <property type="entry name" value="DUF7088"/>
    <property type="match status" value="1"/>
</dbReference>
<dbReference type="RefSeq" id="WP_092019797.1">
    <property type="nucleotide sequence ID" value="NZ_FOXH01000023.1"/>
</dbReference>
<dbReference type="InterPro" id="IPR019863">
    <property type="entry name" value="Motility-assoc_ABC-rel_GldG"/>
</dbReference>
<name>A0A1I5Z0M8_9BACT</name>